<proteinExistence type="predicted"/>
<evidence type="ECO:0000313" key="2">
    <source>
        <dbReference type="EMBL" id="ABX45149.1"/>
    </source>
</evidence>
<organism evidence="2">
    <name type="scientific">Heterostelium pallidum</name>
    <name type="common">Cellular slime mold</name>
    <name type="synonym">Polysphondylium pallidum</name>
    <dbReference type="NCBI Taxonomy" id="13642"/>
    <lineage>
        <taxon>Eukaryota</taxon>
        <taxon>Amoebozoa</taxon>
        <taxon>Evosea</taxon>
        <taxon>Eumycetozoa</taxon>
        <taxon>Dictyostelia</taxon>
        <taxon>Acytosteliales</taxon>
        <taxon>Acytosteliaceae</taxon>
        <taxon>Heterostelium</taxon>
    </lineage>
</organism>
<feature type="coiled-coil region" evidence="1">
    <location>
        <begin position="8"/>
        <end position="141"/>
    </location>
</feature>
<evidence type="ECO:0000256" key="1">
    <source>
        <dbReference type="SAM" id="Coils"/>
    </source>
</evidence>
<keyword evidence="2" id="KW-0496">Mitochondrion</keyword>
<geneLocation type="mitochondrion" evidence="2"/>
<sequence>MKNNLQIIDNLQIQFNENQKKIAQQELKIKQQYLNKEKKEKEQLKAEMLEEYGSYVEPLTKKQLKKNERLRKKYQLKMHLLEQKKLYEQVKLEEIVRNKKLDEELEEDYKEESALNNQHYLTQLQEVNDNLNKNLKQILNVRAKITYLNYLIEQKCDLNLELTRLITEESTLKDKYKDLNKLKKSKELQFLVESNFRIKKKNKKEVDEYLTLVKLQKIEQNSKENDE</sequence>
<name>B2XX27_HETPA</name>
<protein>
    <submittedName>
        <fullName evidence="2">Uncharacterized protein</fullName>
    </submittedName>
</protein>
<reference evidence="2" key="1">
    <citation type="journal article" date="2008" name="Mol. Biol. Evol.">
        <title>Mitochondrial genome evolution in the social amoebae.</title>
        <authorList>
            <person name="Heidel A.J."/>
            <person name="Gloeckner G."/>
        </authorList>
    </citation>
    <scope>NUCLEOTIDE SEQUENCE</scope>
    <source>
        <strain evidence="2">PN500</strain>
    </source>
</reference>
<dbReference type="EMBL" id="EU275726">
    <property type="protein sequence ID" value="ABX45149.1"/>
    <property type="molecule type" value="Genomic_DNA"/>
</dbReference>
<keyword evidence="1" id="KW-0175">Coiled coil</keyword>
<dbReference type="AlphaFoldDB" id="B2XX27"/>
<accession>B2XX27</accession>